<dbReference type="Proteomes" id="UP000717696">
    <property type="component" value="Unassembled WGS sequence"/>
</dbReference>
<dbReference type="AlphaFoldDB" id="A0A9P9FJI5"/>
<dbReference type="EMBL" id="JAGMUU010000001">
    <property type="protein sequence ID" value="KAH7163367.1"/>
    <property type="molecule type" value="Genomic_DNA"/>
</dbReference>
<comment type="caution">
    <text evidence="2">The sequence shown here is derived from an EMBL/GenBank/DDBJ whole genome shotgun (WGS) entry which is preliminary data.</text>
</comment>
<dbReference type="InterPro" id="IPR010730">
    <property type="entry name" value="HET"/>
</dbReference>
<dbReference type="OrthoDB" id="270167at2759"/>
<accession>A0A9P9FJI5</accession>
<evidence type="ECO:0000259" key="1">
    <source>
        <dbReference type="Pfam" id="PF06985"/>
    </source>
</evidence>
<gene>
    <name evidence="2" type="ORF">B0J13DRAFT_669952</name>
</gene>
<dbReference type="PANTHER" id="PTHR33112">
    <property type="entry name" value="DOMAIN PROTEIN, PUTATIVE-RELATED"/>
    <property type="match status" value="1"/>
</dbReference>
<dbReference type="Pfam" id="PF06985">
    <property type="entry name" value="HET"/>
    <property type="match status" value="1"/>
</dbReference>
<keyword evidence="3" id="KW-1185">Reference proteome</keyword>
<dbReference type="PANTHER" id="PTHR33112:SF16">
    <property type="entry name" value="HETEROKARYON INCOMPATIBILITY DOMAIN-CONTAINING PROTEIN"/>
    <property type="match status" value="1"/>
</dbReference>
<sequence length="964" mass="109061">MESDLKGAPASLDPAQLDQMSQLANFQASRLKAEMWSIKDCKFLVFDDMDESGQTSGIYLDLNEPSKKGFVCRICTSCPEFPHDQKPRKFRLFRPRDVFPKLRNLETVTSMDICSHYVAVSYCWPETLKDKNGKMLSSTGSYQVRDLNGIIRANRAPDHVIDRAVDVANSLGLRMIWIDQECLPQPNENSSQEVKDEQELGLQAMDIIYNRAIMTAGLQDVEITSQHQFDVLRALSNSNNDSPNIRKDYFNLAIDFFDQVRQDRWYTRAWVIQEAVSAGRNLMLVFKRAAGVEYASEFRFTTELIPPKHSLDLAARALPSDVVCITVDQFQQMVTSMKHFLQDQLIKPPLEKVELDDATKVIAVAEALHPALMATKSGIFTVNIYCLNNYGARHSVNAAGALSLLRSRTCRDEQDLIAIVANLCRYEIRLNTRAVAKHCSSLRLAILALALLNGDFSLLVPELYSSSEPVTGSLKLGTSCWLDPFDLGVASIDHSSIRPFVGHRAVQQHVSANKFGFVAYLWDVEDKFDFTPIKDQWAHVWRDLKRLKVVVDCPKNGADCGRASRERLMRVCQLFSSKEMIRKAKDELLRTGAIAPDSPLWDRIGNSGIQITSYLNTNQVDSTLVMQKLIAQIFFDILKFLVSMAGKDSRAIGVANSIWQSMRVDSLHTNGNDYGDEDLETLPDEVSEELFTHPDVVNDPFKTLRFDKARDGEYHQVWLFDRIMTHGSLWVGSYRRGYEMDSLVEILKQGSKHFASKEIKTFRHRPKRPSVLKRQLGRQLDASLYRDKLLLQLEKSGDEIDPCLTSGVGAGISEVFRNGIWTPEAEDGRARNLVSVFDVDGPCLIAIPYDSDWEMLPHPDLRSMSICWLIEPKHGQINLAMSGSFNGPGRGTTSKQVTNNDSWLRKRQDALLQRLSSYKGIPVDGNSLLELEKLEIASRSFQVVGKVKGMWAIMDLPYQVYYFY</sequence>
<organism evidence="2 3">
    <name type="scientific">Dactylonectria estremocensis</name>
    <dbReference type="NCBI Taxonomy" id="1079267"/>
    <lineage>
        <taxon>Eukaryota</taxon>
        <taxon>Fungi</taxon>
        <taxon>Dikarya</taxon>
        <taxon>Ascomycota</taxon>
        <taxon>Pezizomycotina</taxon>
        <taxon>Sordariomycetes</taxon>
        <taxon>Hypocreomycetidae</taxon>
        <taxon>Hypocreales</taxon>
        <taxon>Nectriaceae</taxon>
        <taxon>Dactylonectria</taxon>
    </lineage>
</organism>
<evidence type="ECO:0000313" key="3">
    <source>
        <dbReference type="Proteomes" id="UP000717696"/>
    </source>
</evidence>
<protein>
    <recommendedName>
        <fullName evidence="1">Heterokaryon incompatibility domain-containing protein</fullName>
    </recommendedName>
</protein>
<feature type="domain" description="Heterokaryon incompatibility" evidence="1">
    <location>
        <begin position="117"/>
        <end position="274"/>
    </location>
</feature>
<proteinExistence type="predicted"/>
<reference evidence="2" key="1">
    <citation type="journal article" date="2021" name="Nat. Commun.">
        <title>Genetic determinants of endophytism in the Arabidopsis root mycobiome.</title>
        <authorList>
            <person name="Mesny F."/>
            <person name="Miyauchi S."/>
            <person name="Thiergart T."/>
            <person name="Pickel B."/>
            <person name="Atanasova L."/>
            <person name="Karlsson M."/>
            <person name="Huettel B."/>
            <person name="Barry K.W."/>
            <person name="Haridas S."/>
            <person name="Chen C."/>
            <person name="Bauer D."/>
            <person name="Andreopoulos W."/>
            <person name="Pangilinan J."/>
            <person name="LaButti K."/>
            <person name="Riley R."/>
            <person name="Lipzen A."/>
            <person name="Clum A."/>
            <person name="Drula E."/>
            <person name="Henrissat B."/>
            <person name="Kohler A."/>
            <person name="Grigoriev I.V."/>
            <person name="Martin F.M."/>
            <person name="Hacquard S."/>
        </authorList>
    </citation>
    <scope>NUCLEOTIDE SEQUENCE</scope>
    <source>
        <strain evidence="2">MPI-CAGE-AT-0021</strain>
    </source>
</reference>
<name>A0A9P9FJI5_9HYPO</name>
<evidence type="ECO:0000313" key="2">
    <source>
        <dbReference type="EMBL" id="KAH7163367.1"/>
    </source>
</evidence>